<dbReference type="InterPro" id="IPR036259">
    <property type="entry name" value="MFS_trans_sf"/>
</dbReference>
<evidence type="ECO:0008006" key="4">
    <source>
        <dbReference type="Google" id="ProtNLM"/>
    </source>
</evidence>
<keyword evidence="1" id="KW-0812">Transmembrane</keyword>
<dbReference type="EMBL" id="VUNS01000034">
    <property type="protein sequence ID" value="MST99343.1"/>
    <property type="molecule type" value="Genomic_DNA"/>
</dbReference>
<feature type="transmembrane region" description="Helical" evidence="1">
    <location>
        <begin position="193"/>
        <end position="213"/>
    </location>
</feature>
<gene>
    <name evidence="2" type="ORF">FYJ85_20155</name>
</gene>
<evidence type="ECO:0000313" key="2">
    <source>
        <dbReference type="EMBL" id="MST99343.1"/>
    </source>
</evidence>
<feature type="transmembrane region" description="Helical" evidence="1">
    <location>
        <begin position="276"/>
        <end position="295"/>
    </location>
</feature>
<comment type="caution">
    <text evidence="2">The sequence shown here is derived from an EMBL/GenBank/DDBJ whole genome shotgun (WGS) entry which is preliminary data.</text>
</comment>
<dbReference type="InterPro" id="IPR052528">
    <property type="entry name" value="Sugar_transport-like"/>
</dbReference>
<protein>
    <recommendedName>
        <fullName evidence="4">MFS transporter</fullName>
    </recommendedName>
</protein>
<feature type="transmembrane region" description="Helical" evidence="1">
    <location>
        <begin position="127"/>
        <end position="147"/>
    </location>
</feature>
<accession>A0A844G840</accession>
<evidence type="ECO:0000256" key="1">
    <source>
        <dbReference type="SAM" id="Phobius"/>
    </source>
</evidence>
<feature type="transmembrane region" description="Helical" evidence="1">
    <location>
        <begin position="68"/>
        <end position="92"/>
    </location>
</feature>
<dbReference type="RefSeq" id="WP_154420538.1">
    <property type="nucleotide sequence ID" value="NZ_VUNS01000034.1"/>
</dbReference>
<feature type="transmembrane region" description="Helical" evidence="1">
    <location>
        <begin position="415"/>
        <end position="437"/>
    </location>
</feature>
<evidence type="ECO:0000313" key="3">
    <source>
        <dbReference type="Proteomes" id="UP000435649"/>
    </source>
</evidence>
<feature type="transmembrane region" description="Helical" evidence="1">
    <location>
        <begin position="168"/>
        <end position="187"/>
    </location>
</feature>
<organism evidence="2 3">
    <name type="scientific">Victivallis lenta</name>
    <dbReference type="NCBI Taxonomy" id="2606640"/>
    <lineage>
        <taxon>Bacteria</taxon>
        <taxon>Pseudomonadati</taxon>
        <taxon>Lentisphaerota</taxon>
        <taxon>Lentisphaeria</taxon>
        <taxon>Victivallales</taxon>
        <taxon>Victivallaceae</taxon>
        <taxon>Victivallis</taxon>
    </lineage>
</organism>
<dbReference type="PANTHER" id="PTHR23526">
    <property type="entry name" value="INTEGRAL MEMBRANE TRANSPORT PROTEIN-RELATED"/>
    <property type="match status" value="1"/>
</dbReference>
<name>A0A844G840_9BACT</name>
<dbReference type="SUPFAM" id="SSF103473">
    <property type="entry name" value="MFS general substrate transporter"/>
    <property type="match status" value="1"/>
</dbReference>
<dbReference type="PANTHER" id="PTHR23526:SF4">
    <property type="entry name" value="INTEGRAL MEMBRANE TRANSPORT PROTEIN"/>
    <property type="match status" value="1"/>
</dbReference>
<reference evidence="2 3" key="1">
    <citation type="submission" date="2019-08" db="EMBL/GenBank/DDBJ databases">
        <title>In-depth cultivation of the pig gut microbiome towards novel bacterial diversity and tailored functional studies.</title>
        <authorList>
            <person name="Wylensek D."/>
            <person name="Hitch T.C.A."/>
            <person name="Clavel T."/>
        </authorList>
    </citation>
    <scope>NUCLEOTIDE SEQUENCE [LARGE SCALE GENOMIC DNA]</scope>
    <source>
        <strain evidence="2 3">BBE-744-WT-12</strain>
    </source>
</reference>
<feature type="transmembrane region" description="Helical" evidence="1">
    <location>
        <begin position="307"/>
        <end position="329"/>
    </location>
</feature>
<sequence>MHWFAINCKAESVAAPLSAPAEPTPALRRKAERAAVVSSCCGFLGEVTLTDSAVVILFAGMLGAGDTLSMLTTSVLPLLNGCCLIPMAALVAAAGEKRVILTACILASASYFAAASAPWFGAWSVTVLITAILCFALSLTGFIAGWFPLLDTFLTRERRTGFFCNMRFCHQLTATLFLFAVGAAIGGQPSAGTLQGVLFLAAIIFTGRAAAIARIPDFRIPERGTAGFRTGLARAIGNKALTGFSTYLFVLNLAAFGTVPLMILCLKNQLGAPDNVIVFISGAALSGMLAGYLCAGKLLRLAGPRRFYPLFHALFFAVNFMLFFIGHGGAAACPVIAGLLFLYSLGIAAVSIAASAEMMALASPGNKVMAMALSGAFSCGGSGLSRFVTSLLLGGEMLAPEWMLGTMTVSRYQSLLLLYCCGLLFAAVFLALVPAVFPKGEYVYPGAV</sequence>
<feature type="transmembrane region" description="Helical" evidence="1">
    <location>
        <begin position="335"/>
        <end position="356"/>
    </location>
</feature>
<dbReference type="AlphaFoldDB" id="A0A844G840"/>
<dbReference type="Gene3D" id="1.20.1250.20">
    <property type="entry name" value="MFS general substrate transporter like domains"/>
    <property type="match status" value="1"/>
</dbReference>
<proteinExistence type="predicted"/>
<feature type="transmembrane region" description="Helical" evidence="1">
    <location>
        <begin position="34"/>
        <end position="62"/>
    </location>
</feature>
<feature type="transmembrane region" description="Helical" evidence="1">
    <location>
        <begin position="244"/>
        <end position="264"/>
    </location>
</feature>
<keyword evidence="3" id="KW-1185">Reference proteome</keyword>
<keyword evidence="1" id="KW-0472">Membrane</keyword>
<dbReference type="Proteomes" id="UP000435649">
    <property type="component" value="Unassembled WGS sequence"/>
</dbReference>
<feature type="transmembrane region" description="Helical" evidence="1">
    <location>
        <begin position="99"/>
        <end position="121"/>
    </location>
</feature>
<keyword evidence="1" id="KW-1133">Transmembrane helix</keyword>